<protein>
    <submittedName>
        <fullName evidence="6">LysR family transcriptional regulator, glycine cleavage system transcriptional activator</fullName>
    </submittedName>
</protein>
<dbReference type="OrthoDB" id="9813056at2"/>
<dbReference type="InterPro" id="IPR005119">
    <property type="entry name" value="LysR_subst-bd"/>
</dbReference>
<dbReference type="Gene3D" id="3.40.190.10">
    <property type="entry name" value="Periplasmic binding protein-like II"/>
    <property type="match status" value="2"/>
</dbReference>
<dbReference type="GO" id="GO:0006351">
    <property type="term" value="P:DNA-templated transcription"/>
    <property type="evidence" value="ECO:0007669"/>
    <property type="project" value="TreeGrafter"/>
</dbReference>
<dbReference type="PANTHER" id="PTHR30537:SF26">
    <property type="entry name" value="GLYCINE CLEAVAGE SYSTEM TRANSCRIPTIONAL ACTIVATOR"/>
    <property type="match status" value="1"/>
</dbReference>
<evidence type="ECO:0000313" key="6">
    <source>
        <dbReference type="EMBL" id="SMO56186.1"/>
    </source>
</evidence>
<comment type="similarity">
    <text evidence="1">Belongs to the LysR transcriptional regulatory family.</text>
</comment>
<gene>
    <name evidence="6" type="ORF">SAMN06265380_102266</name>
</gene>
<dbReference type="AlphaFoldDB" id="A0A521C9V7"/>
<keyword evidence="7" id="KW-1185">Reference proteome</keyword>
<dbReference type="PANTHER" id="PTHR30537">
    <property type="entry name" value="HTH-TYPE TRANSCRIPTIONAL REGULATOR"/>
    <property type="match status" value="1"/>
</dbReference>
<dbReference type="InterPro" id="IPR000847">
    <property type="entry name" value="LysR_HTH_N"/>
</dbReference>
<dbReference type="GO" id="GO:0043565">
    <property type="term" value="F:sequence-specific DNA binding"/>
    <property type="evidence" value="ECO:0007669"/>
    <property type="project" value="TreeGrafter"/>
</dbReference>
<keyword evidence="4" id="KW-0804">Transcription</keyword>
<organism evidence="6 7">
    <name type="scientific">Ruegeria faecimaris</name>
    <dbReference type="NCBI Taxonomy" id="686389"/>
    <lineage>
        <taxon>Bacteria</taxon>
        <taxon>Pseudomonadati</taxon>
        <taxon>Pseudomonadota</taxon>
        <taxon>Alphaproteobacteria</taxon>
        <taxon>Rhodobacterales</taxon>
        <taxon>Roseobacteraceae</taxon>
        <taxon>Ruegeria</taxon>
    </lineage>
</organism>
<evidence type="ECO:0000256" key="3">
    <source>
        <dbReference type="ARBA" id="ARBA00023125"/>
    </source>
</evidence>
<keyword evidence="2" id="KW-0805">Transcription regulation</keyword>
<evidence type="ECO:0000256" key="4">
    <source>
        <dbReference type="ARBA" id="ARBA00023163"/>
    </source>
</evidence>
<dbReference type="PROSITE" id="PS50931">
    <property type="entry name" value="HTH_LYSR"/>
    <property type="match status" value="1"/>
</dbReference>
<reference evidence="6 7" key="1">
    <citation type="submission" date="2017-05" db="EMBL/GenBank/DDBJ databases">
        <authorList>
            <person name="Varghese N."/>
            <person name="Submissions S."/>
        </authorList>
    </citation>
    <scope>NUCLEOTIDE SEQUENCE [LARGE SCALE GENOMIC DNA]</scope>
    <source>
        <strain evidence="6 7">DSM 28009</strain>
    </source>
</reference>
<evidence type="ECO:0000259" key="5">
    <source>
        <dbReference type="PROSITE" id="PS50931"/>
    </source>
</evidence>
<dbReference type="Proteomes" id="UP000319555">
    <property type="component" value="Unassembled WGS sequence"/>
</dbReference>
<dbReference type="EMBL" id="FXTE01000002">
    <property type="protein sequence ID" value="SMO56186.1"/>
    <property type="molecule type" value="Genomic_DNA"/>
</dbReference>
<evidence type="ECO:0000256" key="1">
    <source>
        <dbReference type="ARBA" id="ARBA00009437"/>
    </source>
</evidence>
<dbReference type="InterPro" id="IPR036388">
    <property type="entry name" value="WH-like_DNA-bd_sf"/>
</dbReference>
<keyword evidence="3" id="KW-0238">DNA-binding</keyword>
<feature type="domain" description="HTH lysR-type" evidence="5">
    <location>
        <begin position="11"/>
        <end position="68"/>
    </location>
</feature>
<evidence type="ECO:0000256" key="2">
    <source>
        <dbReference type="ARBA" id="ARBA00023015"/>
    </source>
</evidence>
<proteinExistence type="inferred from homology"/>
<dbReference type="Gene3D" id="1.10.10.10">
    <property type="entry name" value="Winged helix-like DNA-binding domain superfamily/Winged helix DNA-binding domain"/>
    <property type="match status" value="1"/>
</dbReference>
<dbReference type="Pfam" id="PF00126">
    <property type="entry name" value="HTH_1"/>
    <property type="match status" value="1"/>
</dbReference>
<dbReference type="SUPFAM" id="SSF46785">
    <property type="entry name" value="Winged helix' DNA-binding domain"/>
    <property type="match status" value="1"/>
</dbReference>
<dbReference type="InterPro" id="IPR058163">
    <property type="entry name" value="LysR-type_TF_proteobact-type"/>
</dbReference>
<accession>A0A521C9V7</accession>
<dbReference type="InterPro" id="IPR036390">
    <property type="entry name" value="WH_DNA-bd_sf"/>
</dbReference>
<name>A0A521C9V7_9RHOB</name>
<dbReference type="FunFam" id="1.10.10.10:FF:000038">
    <property type="entry name" value="Glycine cleavage system transcriptional activator"/>
    <property type="match status" value="1"/>
</dbReference>
<evidence type="ECO:0000313" key="7">
    <source>
        <dbReference type="Proteomes" id="UP000319555"/>
    </source>
</evidence>
<dbReference type="Pfam" id="PF03466">
    <property type="entry name" value="LysR_substrate"/>
    <property type="match status" value="1"/>
</dbReference>
<dbReference type="SUPFAM" id="SSF53850">
    <property type="entry name" value="Periplasmic binding protein-like II"/>
    <property type="match status" value="1"/>
</dbReference>
<sequence>MSVMPKRPKGPPLNAMRAFEAAARHVSFVAAAEELSVTPGAISQHIKTLEGWAGTALFRRNAQGVELTKAGASLVAEFSAAFDGLAEATRALRNLKPNADFHIAALPSVAQLWLPKRLSRVRAQFPHINFSVTAMENPPSLDRELFDLAIFIGEPNAEPEQICICPDLISPVGAPSLIEHMNHFVDTVLLHDQTWNDDWTIWSQNTGIELQDAQTGPQFSLYSLAVEEAKAGAGILMGHLCLLEDALASGALKSASEYTCPTGRFLFVHIPGATRQRPETQQVVALLNEGSA</sequence>
<dbReference type="GO" id="GO:0003700">
    <property type="term" value="F:DNA-binding transcription factor activity"/>
    <property type="evidence" value="ECO:0007669"/>
    <property type="project" value="InterPro"/>
</dbReference>